<organism evidence="2 3">
    <name type="scientific">Phytophthora sojae (strain P6497)</name>
    <name type="common">Soybean stem and root rot agent</name>
    <name type="synonym">Phytophthora megasperma f. sp. glycines</name>
    <dbReference type="NCBI Taxonomy" id="1094619"/>
    <lineage>
        <taxon>Eukaryota</taxon>
        <taxon>Sar</taxon>
        <taxon>Stramenopiles</taxon>
        <taxon>Oomycota</taxon>
        <taxon>Peronosporomycetes</taxon>
        <taxon>Peronosporales</taxon>
        <taxon>Peronosporaceae</taxon>
        <taxon>Phytophthora</taxon>
    </lineage>
</organism>
<feature type="region of interest" description="Disordered" evidence="1">
    <location>
        <begin position="140"/>
        <end position="168"/>
    </location>
</feature>
<name>G5AFW3_PHYSP</name>
<reference evidence="2 3" key="1">
    <citation type="journal article" date="2006" name="Science">
        <title>Phytophthora genome sequences uncover evolutionary origins and mechanisms of pathogenesis.</title>
        <authorList>
            <person name="Tyler B.M."/>
            <person name="Tripathy S."/>
            <person name="Zhang X."/>
            <person name="Dehal P."/>
            <person name="Jiang R.H."/>
            <person name="Aerts A."/>
            <person name="Arredondo F.D."/>
            <person name="Baxter L."/>
            <person name="Bensasson D."/>
            <person name="Beynon J.L."/>
            <person name="Chapman J."/>
            <person name="Damasceno C.M."/>
            <person name="Dorrance A.E."/>
            <person name="Dou D."/>
            <person name="Dickerman A.W."/>
            <person name="Dubchak I.L."/>
            <person name="Garbelotto M."/>
            <person name="Gijzen M."/>
            <person name="Gordon S.G."/>
            <person name="Govers F."/>
            <person name="Grunwald N.J."/>
            <person name="Huang W."/>
            <person name="Ivors K.L."/>
            <person name="Jones R.W."/>
            <person name="Kamoun S."/>
            <person name="Krampis K."/>
            <person name="Lamour K.H."/>
            <person name="Lee M.K."/>
            <person name="McDonald W.H."/>
            <person name="Medina M."/>
            <person name="Meijer H.J."/>
            <person name="Nordberg E.K."/>
            <person name="Maclean D.J."/>
            <person name="Ospina-Giraldo M.D."/>
            <person name="Morris P.F."/>
            <person name="Phuntumart V."/>
            <person name="Putnam N.H."/>
            <person name="Rash S."/>
            <person name="Rose J.K."/>
            <person name="Sakihama Y."/>
            <person name="Salamov A.A."/>
            <person name="Savidor A."/>
            <person name="Scheuring C.F."/>
            <person name="Smith B.M."/>
            <person name="Sobral B.W."/>
            <person name="Terry A."/>
            <person name="Torto-Alalibo T.A."/>
            <person name="Win J."/>
            <person name="Xu Z."/>
            <person name="Zhang H."/>
            <person name="Grigoriev I.V."/>
            <person name="Rokhsar D.S."/>
            <person name="Boore J.L."/>
        </authorList>
    </citation>
    <scope>NUCLEOTIDE SEQUENCE [LARGE SCALE GENOMIC DNA]</scope>
    <source>
        <strain evidence="2 3">P6497</strain>
    </source>
</reference>
<dbReference type="GeneID" id="20642926"/>
<dbReference type="PANTHER" id="PTHR46586">
    <property type="entry name" value="ANKYRIN REPEAT-CONTAINING PROTEIN"/>
    <property type="match status" value="1"/>
</dbReference>
<dbReference type="SUPFAM" id="SSF48403">
    <property type="entry name" value="Ankyrin repeat"/>
    <property type="match status" value="1"/>
</dbReference>
<dbReference type="InterPro" id="IPR052050">
    <property type="entry name" value="SecEffector_AnkRepeat"/>
</dbReference>
<dbReference type="SUPFAM" id="SSF140860">
    <property type="entry name" value="Pseudo ankyrin repeat-like"/>
    <property type="match status" value="1"/>
</dbReference>
<dbReference type="InParanoid" id="G5AFW3"/>
<dbReference type="KEGG" id="psoj:PHYSODRAFT_307739"/>
<dbReference type="EMBL" id="JH159166">
    <property type="protein sequence ID" value="EGZ05479.1"/>
    <property type="molecule type" value="Genomic_DNA"/>
</dbReference>
<dbReference type="PANTHER" id="PTHR46586:SF3">
    <property type="entry name" value="ANKYRIN REPEAT-CONTAINING PROTEIN"/>
    <property type="match status" value="1"/>
</dbReference>
<accession>G5AFW3</accession>
<evidence type="ECO:0000313" key="3">
    <source>
        <dbReference type="Proteomes" id="UP000002640"/>
    </source>
</evidence>
<proteinExistence type="predicted"/>
<evidence type="ECO:0008006" key="4">
    <source>
        <dbReference type="Google" id="ProtNLM"/>
    </source>
</evidence>
<dbReference type="Gene3D" id="1.25.40.20">
    <property type="entry name" value="Ankyrin repeat-containing domain"/>
    <property type="match status" value="1"/>
</dbReference>
<dbReference type="RefSeq" id="XP_009539010.1">
    <property type="nucleotide sequence ID" value="XM_009540715.1"/>
</dbReference>
<evidence type="ECO:0000313" key="2">
    <source>
        <dbReference type="EMBL" id="EGZ05479.1"/>
    </source>
</evidence>
<dbReference type="AlphaFoldDB" id="G5AFW3"/>
<gene>
    <name evidence="2" type="ORF">PHYSODRAFT_307739</name>
</gene>
<dbReference type="InterPro" id="IPR036770">
    <property type="entry name" value="Ankyrin_rpt-contain_sf"/>
</dbReference>
<dbReference type="Proteomes" id="UP000002640">
    <property type="component" value="Unassembled WGS sequence"/>
</dbReference>
<dbReference type="SMR" id="G5AFW3"/>
<protein>
    <recommendedName>
        <fullName evidence="4">Ankyrin repeat protein</fullName>
    </recommendedName>
</protein>
<keyword evidence="3" id="KW-1185">Reference proteome</keyword>
<sequence length="446" mass="49811">MPAPLLAVDLVLRHQNDGATLEQLGCLVANYLGPNRNLRLCDACKFGSTTLLDWMWECSVTSATERSPYWSLTNYLRSDLHYYQYLFYDSTLVAAERGDLRVLEWLMGHFSTCQVPVSVVEITAKDGRLDILRSLLEQDAGRGGGEETPSRKKRKVDTGGGSKAKSQHTGGNVVQLVNAVHEKHYDIVRFLYDNTPRDVYLDTLNWIAQCLLYDGEMKQAEMLLPPPPPRKPYFQSRVMMIAAFLGVFEHGTFSSNPDVLARGLDAGILDDSSQAGRALRTVARFGRLDLVKKFWKKHAQVTTKGEWMGDWLGAMSTACASGNRPILQWMVEEASGQALIAFMGKYMLTSLLYNAAKGGHLNALQYLYEQGLATEFGVALLCAIRGDKMDVVKWLVAHFPPSEKIPECCILVEAARRGRVKMLQFTCYASFARRQNLAAFEGISTN</sequence>
<evidence type="ECO:0000256" key="1">
    <source>
        <dbReference type="SAM" id="MobiDB-lite"/>
    </source>
</evidence>